<protein>
    <submittedName>
        <fullName evidence="9">Visual pigment-like receptor peropsin-like</fullName>
    </submittedName>
</protein>
<feature type="transmembrane region" description="Helical" evidence="8">
    <location>
        <begin position="158"/>
        <end position="182"/>
    </location>
</feature>
<evidence type="ECO:0000256" key="4">
    <source>
        <dbReference type="ARBA" id="ARBA00023040"/>
    </source>
</evidence>
<evidence type="ECO:0000313" key="9">
    <source>
        <dbReference type="EMBL" id="KPP62624.1"/>
    </source>
</evidence>
<dbReference type="EMBL" id="JARO02008517">
    <property type="protein sequence ID" value="KPP62624.1"/>
    <property type="molecule type" value="Genomic_DNA"/>
</dbReference>
<sequence length="334" mass="36440">MKQEKSVQVHFGDVRCANAVSNVTFAHFHRSQRSYVYLESSTFLVRSITTDFLHSSFQMDQSSNLTAVVPTMPSPLRRSMLAVVLGAEMLLGVLGNALVLLTKFKARGQFKCQCWLPLASLSVSDLGSSLFVISSSLLAVLTSGQQSPWCELVSLLKFAFITSSLGSLGVVFGSVPVAYKWIRYDPAEMLCAVFWESSYSDMLAYVVCAFAICIFPPLLVLLGFPLASAGCARNDPRRDPGDLSSVTPLLVTCYLLCYTPFALSELALLGRRDLSPVPAWLRTLSSLTAYLDCGLNPLIYCTNREFRGAVFGLLWTGAGASPEPVLTALARRDV</sequence>
<dbReference type="Proteomes" id="UP000034805">
    <property type="component" value="Unassembled WGS sequence"/>
</dbReference>
<proteinExistence type="predicted"/>
<feature type="transmembrane region" description="Helical" evidence="8">
    <location>
        <begin position="80"/>
        <end position="102"/>
    </location>
</feature>
<comment type="subcellular location">
    <subcellularLocation>
        <location evidence="1">Membrane</location>
        <topology evidence="1">Multi-pass membrane protein</topology>
    </subcellularLocation>
</comment>
<keyword evidence="3 8" id="KW-1133">Transmembrane helix</keyword>
<evidence type="ECO:0000256" key="7">
    <source>
        <dbReference type="ARBA" id="ARBA00023224"/>
    </source>
</evidence>
<accession>A0A0P7ULF2</accession>
<keyword evidence="2 8" id="KW-0812">Transmembrane</keyword>
<organism evidence="9 10">
    <name type="scientific">Scleropages formosus</name>
    <name type="common">Asian bonytongue</name>
    <name type="synonym">Osteoglossum formosum</name>
    <dbReference type="NCBI Taxonomy" id="113540"/>
    <lineage>
        <taxon>Eukaryota</taxon>
        <taxon>Metazoa</taxon>
        <taxon>Chordata</taxon>
        <taxon>Craniata</taxon>
        <taxon>Vertebrata</taxon>
        <taxon>Euteleostomi</taxon>
        <taxon>Actinopterygii</taxon>
        <taxon>Neopterygii</taxon>
        <taxon>Teleostei</taxon>
        <taxon>Osteoglossocephala</taxon>
        <taxon>Osteoglossomorpha</taxon>
        <taxon>Osteoglossiformes</taxon>
        <taxon>Osteoglossidae</taxon>
        <taxon>Scleropages</taxon>
    </lineage>
</organism>
<name>A0A0P7ULF2_SCLFO</name>
<dbReference type="GO" id="GO:0016020">
    <property type="term" value="C:membrane"/>
    <property type="evidence" value="ECO:0007669"/>
    <property type="project" value="UniProtKB-SubCell"/>
</dbReference>
<dbReference type="PANTHER" id="PTHR24240">
    <property type="entry name" value="OPSIN"/>
    <property type="match status" value="1"/>
</dbReference>
<keyword evidence="5 8" id="KW-0472">Membrane</keyword>
<dbReference type="AlphaFoldDB" id="A0A0P7ULF2"/>
<dbReference type="InterPro" id="IPR050125">
    <property type="entry name" value="GPCR_opsins"/>
</dbReference>
<keyword evidence="4" id="KW-0297">G-protein coupled receptor</keyword>
<keyword evidence="7" id="KW-0807">Transducer</keyword>
<evidence type="ECO:0000256" key="2">
    <source>
        <dbReference type="ARBA" id="ARBA00022692"/>
    </source>
</evidence>
<keyword evidence="6 9" id="KW-0675">Receptor</keyword>
<dbReference type="Gene3D" id="1.20.1070.10">
    <property type="entry name" value="Rhodopsin 7-helix transmembrane proteins"/>
    <property type="match status" value="2"/>
</dbReference>
<evidence type="ECO:0000256" key="8">
    <source>
        <dbReference type="SAM" id="Phobius"/>
    </source>
</evidence>
<dbReference type="CDD" id="cd00637">
    <property type="entry name" value="7tm_classA_rhodopsin-like"/>
    <property type="match status" value="1"/>
</dbReference>
<dbReference type="PRINTS" id="PR00237">
    <property type="entry name" value="GPCRRHODOPSN"/>
</dbReference>
<dbReference type="SUPFAM" id="SSF81321">
    <property type="entry name" value="Family A G protein-coupled receptor-like"/>
    <property type="match status" value="1"/>
</dbReference>
<reference evidence="9 10" key="1">
    <citation type="submission" date="2015-08" db="EMBL/GenBank/DDBJ databases">
        <title>The genome of the Asian arowana (Scleropages formosus).</title>
        <authorList>
            <person name="Tan M.H."/>
            <person name="Gan H.M."/>
            <person name="Croft L.J."/>
            <person name="Austin C.M."/>
        </authorList>
    </citation>
    <scope>NUCLEOTIDE SEQUENCE [LARGE SCALE GENOMIC DNA]</scope>
    <source>
        <strain evidence="9">Aro1</strain>
    </source>
</reference>
<evidence type="ECO:0000256" key="5">
    <source>
        <dbReference type="ARBA" id="ARBA00023136"/>
    </source>
</evidence>
<evidence type="ECO:0000256" key="3">
    <source>
        <dbReference type="ARBA" id="ARBA00022989"/>
    </source>
</evidence>
<comment type="caution">
    <text evidence="9">The sequence shown here is derived from an EMBL/GenBank/DDBJ whole genome shotgun (WGS) entry which is preliminary data.</text>
</comment>
<dbReference type="InterPro" id="IPR000276">
    <property type="entry name" value="GPCR_Rhodpsn"/>
</dbReference>
<evidence type="ECO:0000313" key="10">
    <source>
        <dbReference type="Proteomes" id="UP000034805"/>
    </source>
</evidence>
<feature type="transmembrane region" description="Helical" evidence="8">
    <location>
        <begin position="203"/>
        <end position="226"/>
    </location>
</feature>
<evidence type="ECO:0000256" key="1">
    <source>
        <dbReference type="ARBA" id="ARBA00004141"/>
    </source>
</evidence>
<gene>
    <name evidence="9" type="ORF">Z043_119184</name>
</gene>
<evidence type="ECO:0000256" key="6">
    <source>
        <dbReference type="ARBA" id="ARBA00023170"/>
    </source>
</evidence>
<dbReference type="GO" id="GO:0004930">
    <property type="term" value="F:G protein-coupled receptor activity"/>
    <property type="evidence" value="ECO:0007669"/>
    <property type="project" value="UniProtKB-KW"/>
</dbReference>